<dbReference type="AlphaFoldDB" id="A0A498KH06"/>
<keyword evidence="6" id="KW-0677">Repeat</keyword>
<keyword evidence="5 10" id="KW-0479">Metal-binding</keyword>
<dbReference type="Pfam" id="PF01535">
    <property type="entry name" value="PPR"/>
    <property type="match status" value="5"/>
</dbReference>
<evidence type="ECO:0000256" key="5">
    <source>
        <dbReference type="ARBA" id="ARBA00022723"/>
    </source>
</evidence>
<feature type="repeat" description="PPR" evidence="9">
    <location>
        <begin position="730"/>
        <end position="764"/>
    </location>
</feature>
<dbReference type="GO" id="GO:0009451">
    <property type="term" value="P:RNA modification"/>
    <property type="evidence" value="ECO:0007669"/>
    <property type="project" value="InterPro"/>
</dbReference>
<evidence type="ECO:0000256" key="3">
    <source>
        <dbReference type="ARBA" id="ARBA00007058"/>
    </source>
</evidence>
<dbReference type="FunFam" id="1.25.40.10:FF:000344">
    <property type="entry name" value="Pentatricopeptide repeat-containing protein"/>
    <property type="match status" value="1"/>
</dbReference>
<gene>
    <name evidence="15" type="ORF">DVH24_006302</name>
</gene>
<feature type="compositionally biased region" description="Basic and acidic residues" evidence="12">
    <location>
        <begin position="58"/>
        <end position="68"/>
    </location>
</feature>
<dbReference type="EC" id="3.1.26.4" evidence="11"/>
<dbReference type="PANTHER" id="PTHR47926">
    <property type="entry name" value="PENTATRICOPEPTIDE REPEAT-CONTAINING PROTEIN"/>
    <property type="match status" value="1"/>
</dbReference>
<dbReference type="Pfam" id="PF20431">
    <property type="entry name" value="E_motif"/>
    <property type="match status" value="1"/>
</dbReference>
<comment type="catalytic activity">
    <reaction evidence="1 10 11">
        <text>Endonucleolytic cleavage to 5'-phosphomonoester.</text>
        <dbReference type="EC" id="3.1.26.4"/>
    </reaction>
</comment>
<dbReference type="GO" id="GO:0006259">
    <property type="term" value="P:DNA metabolic process"/>
    <property type="evidence" value="ECO:0007669"/>
    <property type="project" value="UniProtKB-ARBA"/>
</dbReference>
<feature type="binding site" evidence="10">
    <location>
        <position position="97"/>
    </location>
    <ligand>
        <name>a divalent metal cation</name>
        <dbReference type="ChEBI" id="CHEBI:60240"/>
    </ligand>
</feature>
<name>A0A498KH06_MALDO</name>
<dbReference type="GO" id="GO:0046872">
    <property type="term" value="F:metal ion binding"/>
    <property type="evidence" value="ECO:0007669"/>
    <property type="project" value="UniProtKB-KW"/>
</dbReference>
<dbReference type="InterPro" id="IPR011990">
    <property type="entry name" value="TPR-like_helical_dom_sf"/>
</dbReference>
<dbReference type="SUPFAM" id="SSF53098">
    <property type="entry name" value="Ribonuclease H-like"/>
    <property type="match status" value="1"/>
</dbReference>
<evidence type="ECO:0000256" key="11">
    <source>
        <dbReference type="RuleBase" id="RU003515"/>
    </source>
</evidence>
<evidence type="ECO:0000256" key="13">
    <source>
        <dbReference type="SAM" id="Phobius"/>
    </source>
</evidence>
<keyword evidence="13" id="KW-0472">Membrane</keyword>
<dbReference type="NCBIfam" id="TIGR00729">
    <property type="entry name" value="ribonuclease HII"/>
    <property type="match status" value="1"/>
</dbReference>
<dbReference type="InterPro" id="IPR004649">
    <property type="entry name" value="RNase_H2_suA"/>
</dbReference>
<dbReference type="PROSITE" id="PS51375">
    <property type="entry name" value="PPR"/>
    <property type="match status" value="2"/>
</dbReference>
<keyword evidence="13" id="KW-0812">Transmembrane</keyword>
<dbReference type="Pfam" id="PF01351">
    <property type="entry name" value="RNase_HII"/>
    <property type="match status" value="1"/>
</dbReference>
<feature type="transmembrane region" description="Helical" evidence="13">
    <location>
        <begin position="530"/>
        <end position="552"/>
    </location>
</feature>
<keyword evidence="7 10" id="KW-0255">Endonuclease</keyword>
<feature type="transmembrane region" description="Helical" evidence="13">
    <location>
        <begin position="657"/>
        <end position="676"/>
    </location>
</feature>
<dbReference type="Pfam" id="PF13041">
    <property type="entry name" value="PPR_2"/>
    <property type="match status" value="1"/>
</dbReference>
<feature type="binding site" evidence="10">
    <location>
        <position position="204"/>
    </location>
    <ligand>
        <name>a divalent metal cation</name>
        <dbReference type="ChEBI" id="CHEBI:60240"/>
    </ligand>
</feature>
<dbReference type="FunFam" id="3.30.420.10:FF:000016">
    <property type="entry name" value="Ribonuclease"/>
    <property type="match status" value="1"/>
</dbReference>
<comment type="caution">
    <text evidence="15">The sequence shown here is derived from an EMBL/GenBank/DDBJ whole genome shotgun (WGS) entry which is preliminary data.</text>
</comment>
<feature type="binding site" evidence="10">
    <location>
        <position position="98"/>
    </location>
    <ligand>
        <name>a divalent metal cation</name>
        <dbReference type="ChEBI" id="CHEBI:60240"/>
    </ligand>
</feature>
<accession>A0A498KH06</accession>
<dbReference type="InterPro" id="IPR046848">
    <property type="entry name" value="E_motif"/>
</dbReference>
<dbReference type="FunFam" id="1.25.40.10:FF:001213">
    <property type="entry name" value="Pentatricopeptide repeat-containing protein, mitochondrial"/>
    <property type="match status" value="1"/>
</dbReference>
<dbReference type="Gene3D" id="1.10.10.460">
    <property type="entry name" value="Ribonuclease hii. Domain 2"/>
    <property type="match status" value="1"/>
</dbReference>
<evidence type="ECO:0000256" key="7">
    <source>
        <dbReference type="ARBA" id="ARBA00022759"/>
    </source>
</evidence>
<dbReference type="PROSITE" id="PS51975">
    <property type="entry name" value="RNASE_H_2"/>
    <property type="match status" value="1"/>
</dbReference>
<feature type="repeat" description="PPR" evidence="9">
    <location>
        <begin position="594"/>
        <end position="628"/>
    </location>
</feature>
<evidence type="ECO:0000256" key="1">
    <source>
        <dbReference type="ARBA" id="ARBA00000077"/>
    </source>
</evidence>
<sequence>MFLTVFVLDVDLGSGSEFPVITRFVMFEKTSEPGKSLLCEAIIGKLPTSSFPTQERGATVRKEKETGKGKKKKKKMGSEREAAIPEWASEPCIMGIDEAGRGPVLGPMVYGCLYCARSYQNTLSSLNFADSKTLKEEKREELFENLKADESIGWAVDVIDPRELSAKMLKKRKINLNEISHDSAMGLVTKVLNMGVLLTEVYVDTVGDAEKYRAKLSDRFPAVKFVVAKKADSLYPVVSGASIVAKVTRDRALREWVLEETAENLHKDFGSGYPGDPNTKAWLEHHKHFVFGFPSLVRFSWGTCTPYFKDIAEVLWESDEMDEDGSSTANGKRQMKLSSFGVTTSKRKIEEIESSGKGRCKFFLARKLEQMDKRCPGGCKQGGWSNALLLAVGGTIVAVMVAITRSTCCVTVGFNFQVTYEAMNSNVLKGEGVCEVCKRFLRFSSSSSSLPSHPRHLASLLLKNPASHSATQQIHSHILSSGLFLCHNFTSAFLLLINTLLRCYSSGDFPHEAFAFYRHVRQYSHSFDSFTYFFLLHASIALNSVIPGAQIHALTHKLGFHFHVYVQTALVNMYVACGSLVLALNVFDEMPHRNSVTWNVMITGLAKWGELKLARSMFDQMPEPTVVSCTAIIDVYSRMNQPQEAVALFRRMVVEDLIVPTGITLLAIFPAVSVLGDLKICQSLHAYGEKKGFNASDIRVANSLLDSYAKCGCIESASRFFEEIPAQRKNLVSWTSIISGFAMHGMGKEAVENFVSMEKVGFKPNRVTFLSIFNACSHGGLIDEGLNFFGKMIDEYEIAVDIKHYGCLIDMLGRAGRLEEAEKMALEIPCNIVNVVIWRTLLGACSFHGNVEMGERVTKKVLEMERGYGGDYVLMSNILAGVGRYSDAERMRSLLDERNAFKLPGHSLV</sequence>
<proteinExistence type="inferred from homology"/>
<evidence type="ECO:0000256" key="9">
    <source>
        <dbReference type="PROSITE-ProRule" id="PRU00708"/>
    </source>
</evidence>
<evidence type="ECO:0000256" key="4">
    <source>
        <dbReference type="ARBA" id="ARBA00022722"/>
    </source>
</evidence>
<evidence type="ECO:0000313" key="16">
    <source>
        <dbReference type="Proteomes" id="UP000290289"/>
    </source>
</evidence>
<dbReference type="InterPro" id="IPR036397">
    <property type="entry name" value="RNaseH_sf"/>
</dbReference>
<dbReference type="CDD" id="cd07181">
    <property type="entry name" value="RNase_HII_eukaryota_like"/>
    <property type="match status" value="1"/>
</dbReference>
<protein>
    <recommendedName>
        <fullName evidence="11">Ribonuclease</fullName>
        <ecNumber evidence="11">3.1.26.4</ecNumber>
    </recommendedName>
</protein>
<evidence type="ECO:0000259" key="14">
    <source>
        <dbReference type="PROSITE" id="PS51975"/>
    </source>
</evidence>
<dbReference type="Proteomes" id="UP000290289">
    <property type="component" value="Chromosome 2"/>
</dbReference>
<dbReference type="InterPro" id="IPR046960">
    <property type="entry name" value="PPR_At4g14850-like_plant"/>
</dbReference>
<keyword evidence="16" id="KW-1185">Reference proteome</keyword>
<dbReference type="GO" id="GO:0004523">
    <property type="term" value="F:RNA-DNA hybrid ribonuclease activity"/>
    <property type="evidence" value="ECO:0007669"/>
    <property type="project" value="UniProtKB-UniRule"/>
</dbReference>
<dbReference type="Gene3D" id="3.30.420.10">
    <property type="entry name" value="Ribonuclease H-like superfamily/Ribonuclease H"/>
    <property type="match status" value="1"/>
</dbReference>
<keyword evidence="4 10" id="KW-0540">Nuclease</keyword>
<keyword evidence="8 10" id="KW-0378">Hydrolase</keyword>
<evidence type="ECO:0000256" key="12">
    <source>
        <dbReference type="SAM" id="MobiDB-lite"/>
    </source>
</evidence>
<dbReference type="PANTHER" id="PTHR47926:SF460">
    <property type="entry name" value="OS01G0815900 PROTEIN"/>
    <property type="match status" value="1"/>
</dbReference>
<evidence type="ECO:0000256" key="6">
    <source>
        <dbReference type="ARBA" id="ARBA00022737"/>
    </source>
</evidence>
<feature type="domain" description="RNase H type-2" evidence="14">
    <location>
        <begin position="91"/>
        <end position="313"/>
    </location>
</feature>
<reference evidence="15 16" key="1">
    <citation type="submission" date="2018-10" db="EMBL/GenBank/DDBJ databases">
        <title>A high-quality apple genome assembly.</title>
        <authorList>
            <person name="Hu J."/>
        </authorList>
    </citation>
    <scope>NUCLEOTIDE SEQUENCE [LARGE SCALE GENOMIC DNA]</scope>
    <source>
        <strain evidence="16">cv. HFTH1</strain>
        <tissue evidence="15">Young leaf</tissue>
    </source>
</reference>
<comment type="similarity">
    <text evidence="3">Belongs to the RNase HII family. Eukaryotic subfamily.</text>
</comment>
<comment type="cofactor">
    <cofactor evidence="10">
        <name>Mn(2+)</name>
        <dbReference type="ChEBI" id="CHEBI:29035"/>
    </cofactor>
    <cofactor evidence="10">
        <name>Mg(2+)</name>
        <dbReference type="ChEBI" id="CHEBI:18420"/>
    </cofactor>
    <text evidence="10">Manganese or magnesium. Binds 1 divalent metal ion per monomer in the absence of substrate. May bind a second metal ion after substrate binding.</text>
</comment>
<dbReference type="GO" id="GO:0006401">
    <property type="term" value="P:RNA catabolic process"/>
    <property type="evidence" value="ECO:0007669"/>
    <property type="project" value="UniProtKB-UniRule"/>
</dbReference>
<dbReference type="Gene3D" id="1.25.40.10">
    <property type="entry name" value="Tetratricopeptide repeat domain"/>
    <property type="match status" value="2"/>
</dbReference>
<feature type="transmembrane region" description="Helical" evidence="13">
    <location>
        <begin position="564"/>
        <end position="587"/>
    </location>
</feature>
<dbReference type="InterPro" id="IPR002885">
    <property type="entry name" value="PPR_rpt"/>
</dbReference>
<evidence type="ECO:0000256" key="8">
    <source>
        <dbReference type="ARBA" id="ARBA00022801"/>
    </source>
</evidence>
<dbReference type="NCBIfam" id="TIGR00756">
    <property type="entry name" value="PPR"/>
    <property type="match status" value="3"/>
</dbReference>
<organism evidence="15 16">
    <name type="scientific">Malus domestica</name>
    <name type="common">Apple</name>
    <name type="synonym">Pyrus malus</name>
    <dbReference type="NCBI Taxonomy" id="3750"/>
    <lineage>
        <taxon>Eukaryota</taxon>
        <taxon>Viridiplantae</taxon>
        <taxon>Streptophyta</taxon>
        <taxon>Embryophyta</taxon>
        <taxon>Tracheophyta</taxon>
        <taxon>Spermatophyta</taxon>
        <taxon>Magnoliopsida</taxon>
        <taxon>eudicotyledons</taxon>
        <taxon>Gunneridae</taxon>
        <taxon>Pentapetalae</taxon>
        <taxon>rosids</taxon>
        <taxon>fabids</taxon>
        <taxon>Rosales</taxon>
        <taxon>Rosaceae</taxon>
        <taxon>Amygdaloideae</taxon>
        <taxon>Maleae</taxon>
        <taxon>Malus</taxon>
    </lineage>
</organism>
<evidence type="ECO:0000313" key="15">
    <source>
        <dbReference type="EMBL" id="RXI05045.1"/>
    </source>
</evidence>
<dbReference type="EMBL" id="RDQH01000328">
    <property type="protein sequence ID" value="RXI05045.1"/>
    <property type="molecule type" value="Genomic_DNA"/>
</dbReference>
<comment type="cofactor">
    <cofactor evidence="2">
        <name>Mg(2+)</name>
        <dbReference type="ChEBI" id="CHEBI:18420"/>
    </cofactor>
</comment>
<dbReference type="FunFam" id="1.10.10.460:FF:000001">
    <property type="entry name" value="Ribonuclease"/>
    <property type="match status" value="1"/>
</dbReference>
<feature type="region of interest" description="Disordered" evidence="12">
    <location>
        <begin position="50"/>
        <end position="81"/>
    </location>
</feature>
<dbReference type="InterPro" id="IPR023160">
    <property type="entry name" value="RNase_HII_hlx-loop-hlx_cap_dom"/>
</dbReference>
<evidence type="ECO:0000256" key="2">
    <source>
        <dbReference type="ARBA" id="ARBA00001946"/>
    </source>
</evidence>
<evidence type="ECO:0000256" key="10">
    <source>
        <dbReference type="PROSITE-ProRule" id="PRU01319"/>
    </source>
</evidence>
<dbReference type="InterPro" id="IPR012337">
    <property type="entry name" value="RNaseH-like_sf"/>
</dbReference>
<keyword evidence="13" id="KW-1133">Transmembrane helix</keyword>
<comment type="function">
    <text evidence="11">Endonuclease that specifically degrades the RNA of RNA-DNA hybrids.</text>
</comment>
<dbReference type="GO" id="GO:0003723">
    <property type="term" value="F:RNA binding"/>
    <property type="evidence" value="ECO:0007669"/>
    <property type="project" value="UniProtKB-UniRule"/>
</dbReference>
<dbReference type="InterPro" id="IPR024567">
    <property type="entry name" value="RNase_HII/HIII_dom"/>
</dbReference>